<protein>
    <recommendedName>
        <fullName evidence="5 18">NADH-ubiquinone oxidoreductase chain 2</fullName>
        <ecNumber evidence="4 18">7.1.1.2</ecNumber>
    </recommendedName>
</protein>
<dbReference type="PRINTS" id="PR01436">
    <property type="entry name" value="NADHDHGNASE2"/>
</dbReference>
<feature type="transmembrane region" description="Helical" evidence="18">
    <location>
        <begin position="231"/>
        <end position="249"/>
    </location>
</feature>
<feature type="transmembrane region" description="Helical" evidence="18">
    <location>
        <begin position="60"/>
        <end position="79"/>
    </location>
</feature>
<evidence type="ECO:0000256" key="9">
    <source>
        <dbReference type="ARBA" id="ARBA00022792"/>
    </source>
</evidence>
<feature type="transmembrane region" description="Helical" evidence="18">
    <location>
        <begin position="145"/>
        <end position="164"/>
    </location>
</feature>
<evidence type="ECO:0000256" key="2">
    <source>
        <dbReference type="ARBA" id="ARBA00004448"/>
    </source>
</evidence>
<dbReference type="AlphaFoldDB" id="A0A098GMK1"/>
<sequence length="336" mass="38352">MVFPPAYFFFLSTLFLGSIISVSSTSWFGAWIGLELNLMSFIPLIALKMNPFFSEAALKYFLIQALGSVLFISSSFLFLSFFSFSLMLIFLALLLKLGGAPFHFWFPQVMEGLKWPQIFLLSTIQKFAPMTLISYLMINETLVKISILSAILSALIGSLSGLNLTPLRKIIAFSSINHLSWMLIAISIGDTFWLMYFLIYSFILLSITSIFHKLQTYSLSSLIQSEQNSVFHVLLISLNFLSLSGLPPLTGFIPKWLIIQIMVNLNLFLPLFFLLFSTLITLYFYLRIIITFILLLNPIFNFNMKYKSSTSFPSSLFLKSSFNLMGLFLPLYFIFI</sequence>
<evidence type="ECO:0000256" key="13">
    <source>
        <dbReference type="ARBA" id="ARBA00023027"/>
    </source>
</evidence>
<gene>
    <name evidence="20" type="primary">nad2</name>
</gene>
<dbReference type="Pfam" id="PF00361">
    <property type="entry name" value="Proton_antipo_M"/>
    <property type="match status" value="2"/>
</dbReference>
<feature type="domain" description="NADH:quinone oxidoreductase/Mrp antiporter transmembrane" evidence="19">
    <location>
        <begin position="83"/>
        <end position="281"/>
    </location>
</feature>
<keyword evidence="15 18" id="KW-0496">Mitochondrion</keyword>
<comment type="similarity">
    <text evidence="3 18">Belongs to the complex I subunit 2 family.</text>
</comment>
<evidence type="ECO:0000256" key="12">
    <source>
        <dbReference type="ARBA" id="ARBA00022989"/>
    </source>
</evidence>
<evidence type="ECO:0000256" key="11">
    <source>
        <dbReference type="ARBA" id="ARBA00022982"/>
    </source>
</evidence>
<organism evidence="20">
    <name type="scientific">Cyclograpsus granulosus</name>
    <dbReference type="NCBI Taxonomy" id="1562906"/>
    <lineage>
        <taxon>Eukaryota</taxon>
        <taxon>Metazoa</taxon>
        <taxon>Ecdysozoa</taxon>
        <taxon>Arthropoda</taxon>
        <taxon>Crustacea</taxon>
        <taxon>Multicrustacea</taxon>
        <taxon>Malacostraca</taxon>
        <taxon>Eumalacostraca</taxon>
        <taxon>Eucarida</taxon>
        <taxon>Decapoda</taxon>
        <taxon>Pleocyemata</taxon>
        <taxon>Brachyura</taxon>
        <taxon>Eubrachyura</taxon>
        <taxon>Grapsoidea</taxon>
        <taxon>Varunidae</taxon>
        <taxon>Cyclograpsus</taxon>
    </lineage>
</organism>
<feature type="transmembrane region" description="Helical" evidence="18">
    <location>
        <begin position="193"/>
        <end position="211"/>
    </location>
</feature>
<feature type="transmembrane region" description="Helical" evidence="18">
    <location>
        <begin position="6"/>
        <end position="29"/>
    </location>
</feature>
<keyword evidence="16 18" id="KW-0472">Membrane</keyword>
<evidence type="ECO:0000256" key="1">
    <source>
        <dbReference type="ARBA" id="ARBA00003257"/>
    </source>
</evidence>
<evidence type="ECO:0000256" key="4">
    <source>
        <dbReference type="ARBA" id="ARBA00012944"/>
    </source>
</evidence>
<evidence type="ECO:0000256" key="14">
    <source>
        <dbReference type="ARBA" id="ARBA00023075"/>
    </source>
</evidence>
<feature type="domain" description="NADH:quinone oxidoreductase/Mrp antiporter transmembrane" evidence="19">
    <location>
        <begin position="24"/>
        <end position="80"/>
    </location>
</feature>
<name>A0A098GMK1_9EUCA</name>
<dbReference type="GO" id="GO:0006120">
    <property type="term" value="P:mitochondrial electron transport, NADH to ubiquinone"/>
    <property type="evidence" value="ECO:0007669"/>
    <property type="project" value="InterPro"/>
</dbReference>
<comment type="function">
    <text evidence="1">Core subunit of the mitochondrial membrane respiratory chain NADH dehydrogenase (Complex I) that is believed to belong to the minimal assembly required for catalysis. Complex I functions in the transfer of electrons from NADH to the respiratory chain. The immediate electron acceptor for the enzyme is believed to be ubiquinone.</text>
</comment>
<feature type="transmembrane region" description="Helical" evidence="18">
    <location>
        <begin position="316"/>
        <end position="335"/>
    </location>
</feature>
<comment type="catalytic activity">
    <reaction evidence="17 18">
        <text>a ubiquinone + NADH + 5 H(+)(in) = a ubiquinol + NAD(+) + 4 H(+)(out)</text>
        <dbReference type="Rhea" id="RHEA:29091"/>
        <dbReference type="Rhea" id="RHEA-COMP:9565"/>
        <dbReference type="Rhea" id="RHEA-COMP:9566"/>
        <dbReference type="ChEBI" id="CHEBI:15378"/>
        <dbReference type="ChEBI" id="CHEBI:16389"/>
        <dbReference type="ChEBI" id="CHEBI:17976"/>
        <dbReference type="ChEBI" id="CHEBI:57540"/>
        <dbReference type="ChEBI" id="CHEBI:57945"/>
        <dbReference type="EC" id="7.1.1.2"/>
    </reaction>
</comment>
<keyword evidence="11 18" id="KW-0249">Electron transport</keyword>
<geneLocation type="mitochondrion" evidence="20"/>
<keyword evidence="12 18" id="KW-1133">Transmembrane helix</keyword>
<dbReference type="InterPro" id="IPR001750">
    <property type="entry name" value="ND/Mrp_TM"/>
</dbReference>
<evidence type="ECO:0000256" key="10">
    <source>
        <dbReference type="ARBA" id="ARBA00022967"/>
    </source>
</evidence>
<keyword evidence="14 18" id="KW-0830">Ubiquinone</keyword>
<evidence type="ECO:0000256" key="5">
    <source>
        <dbReference type="ARBA" id="ARBA00021008"/>
    </source>
</evidence>
<keyword evidence="8 18" id="KW-0812">Transmembrane</keyword>
<feature type="transmembrane region" description="Helical" evidence="18">
    <location>
        <begin position="256"/>
        <end position="276"/>
    </location>
</feature>
<dbReference type="InterPro" id="IPR050175">
    <property type="entry name" value="Complex_I_Subunit_2"/>
</dbReference>
<dbReference type="PANTHER" id="PTHR46552:SF1">
    <property type="entry name" value="NADH-UBIQUINONE OXIDOREDUCTASE CHAIN 2"/>
    <property type="match status" value="1"/>
</dbReference>
<evidence type="ECO:0000259" key="19">
    <source>
        <dbReference type="Pfam" id="PF00361"/>
    </source>
</evidence>
<feature type="transmembrane region" description="Helical" evidence="18">
    <location>
        <begin position="118"/>
        <end position="138"/>
    </location>
</feature>
<dbReference type="PANTHER" id="PTHR46552">
    <property type="entry name" value="NADH-UBIQUINONE OXIDOREDUCTASE CHAIN 2"/>
    <property type="match status" value="1"/>
</dbReference>
<dbReference type="EMBL" id="LN624373">
    <property type="protein sequence ID" value="CEH11271.1"/>
    <property type="molecule type" value="Genomic_DNA"/>
</dbReference>
<evidence type="ECO:0000256" key="6">
    <source>
        <dbReference type="ARBA" id="ARBA00022448"/>
    </source>
</evidence>
<keyword evidence="6" id="KW-0813">Transport</keyword>
<dbReference type="GO" id="GO:0005743">
    <property type="term" value="C:mitochondrial inner membrane"/>
    <property type="evidence" value="ECO:0007669"/>
    <property type="project" value="UniProtKB-SubCell"/>
</dbReference>
<reference evidence="20" key="1">
    <citation type="submission" date="2014-10" db="EMBL/GenBank/DDBJ databases">
        <authorList>
            <person name="Gan H."/>
        </authorList>
    </citation>
    <scope>NUCLEOTIDE SEQUENCE</scope>
</reference>
<dbReference type="EC" id="7.1.1.2" evidence="4 18"/>
<keyword evidence="7 18" id="KW-0679">Respiratory chain</keyword>
<feature type="transmembrane region" description="Helical" evidence="18">
    <location>
        <begin position="86"/>
        <end position="106"/>
    </location>
</feature>
<evidence type="ECO:0000256" key="7">
    <source>
        <dbReference type="ARBA" id="ARBA00022660"/>
    </source>
</evidence>
<dbReference type="GO" id="GO:0008137">
    <property type="term" value="F:NADH dehydrogenase (ubiquinone) activity"/>
    <property type="evidence" value="ECO:0007669"/>
    <property type="project" value="UniProtKB-EC"/>
</dbReference>
<evidence type="ECO:0000256" key="15">
    <source>
        <dbReference type="ARBA" id="ARBA00023128"/>
    </source>
</evidence>
<reference evidence="20" key="2">
    <citation type="journal article" date="2016" name="Mitochondrial DNA">
        <title>The complete mitogenome of purple mottled shore crab Cyclograpsus granulosus H. Milne-Edwards, 1853 (Crustacea: Decapoda: Grapsoidea).</title>
        <authorList>
            <person name="Tan M.H."/>
            <person name="Gan H.M."/>
            <person name="Lee Y.P."/>
            <person name="Austin C.M."/>
        </authorList>
    </citation>
    <scope>NUCLEOTIDE SEQUENCE</scope>
</reference>
<comment type="subcellular location">
    <subcellularLocation>
        <location evidence="2 18">Mitochondrion inner membrane</location>
        <topology evidence="2 18">Multi-pass membrane protein</topology>
    </subcellularLocation>
</comment>
<feature type="transmembrane region" description="Helical" evidence="18">
    <location>
        <begin position="282"/>
        <end position="304"/>
    </location>
</feature>
<evidence type="ECO:0000256" key="17">
    <source>
        <dbReference type="ARBA" id="ARBA00049551"/>
    </source>
</evidence>
<accession>A0A098GMK1</accession>
<evidence type="ECO:0000256" key="16">
    <source>
        <dbReference type="ARBA" id="ARBA00023136"/>
    </source>
</evidence>
<evidence type="ECO:0000256" key="18">
    <source>
        <dbReference type="RuleBase" id="RU003403"/>
    </source>
</evidence>
<evidence type="ECO:0000313" key="20">
    <source>
        <dbReference type="EMBL" id="CEH11271.1"/>
    </source>
</evidence>
<comment type="function">
    <text evidence="18">Core subunit of the mitochondrial membrane respiratory chain NADH dehydrogenase (Complex I) which catalyzes electron transfer from NADH through the respiratory chain, using ubiquinone as an electron acceptor. Essential for the catalytic activity and assembly of complex I.</text>
</comment>
<proteinExistence type="inferred from homology"/>
<evidence type="ECO:0000256" key="8">
    <source>
        <dbReference type="ARBA" id="ARBA00022692"/>
    </source>
</evidence>
<keyword evidence="10 18" id="KW-1278">Translocase</keyword>
<keyword evidence="9 18" id="KW-0999">Mitochondrion inner membrane</keyword>
<evidence type="ECO:0000256" key="3">
    <source>
        <dbReference type="ARBA" id="ARBA00007012"/>
    </source>
</evidence>
<keyword evidence="13 18" id="KW-0520">NAD</keyword>
<dbReference type="InterPro" id="IPR003917">
    <property type="entry name" value="NADH_UbQ_OxRdtase_chain2"/>
</dbReference>